<evidence type="ECO:0000313" key="7">
    <source>
        <dbReference type="Proteomes" id="UP000249688"/>
    </source>
</evidence>
<name>A0A2W7IEG6_9PROT</name>
<organism evidence="6 7">
    <name type="scientific">Humitalea rosea</name>
    <dbReference type="NCBI Taxonomy" id="990373"/>
    <lineage>
        <taxon>Bacteria</taxon>
        <taxon>Pseudomonadati</taxon>
        <taxon>Pseudomonadota</taxon>
        <taxon>Alphaproteobacteria</taxon>
        <taxon>Acetobacterales</taxon>
        <taxon>Roseomonadaceae</taxon>
        <taxon>Humitalea</taxon>
    </lineage>
</organism>
<dbReference type="PANTHER" id="PTHR35372:SF2">
    <property type="entry name" value="SF3 HELICASE DOMAIN-CONTAINING PROTEIN"/>
    <property type="match status" value="1"/>
</dbReference>
<evidence type="ECO:0000256" key="2">
    <source>
        <dbReference type="ARBA" id="ARBA00022801"/>
    </source>
</evidence>
<protein>
    <submittedName>
        <fullName evidence="6">P4 family phage/plasmid primase-like protein</fullName>
    </submittedName>
</protein>
<evidence type="ECO:0000256" key="4">
    <source>
        <dbReference type="SAM" id="MobiDB-lite"/>
    </source>
</evidence>
<dbReference type="Pfam" id="PF19263">
    <property type="entry name" value="DUF5906"/>
    <property type="match status" value="1"/>
</dbReference>
<dbReference type="InterPro" id="IPR045455">
    <property type="entry name" value="NrS-1_pol-like_helicase"/>
</dbReference>
<accession>A0A2W7IEG6</accession>
<proteinExistence type="predicted"/>
<dbReference type="NCBIfam" id="NF011296">
    <property type="entry name" value="PRK14709.1"/>
    <property type="match status" value="1"/>
</dbReference>
<dbReference type="InterPro" id="IPR014015">
    <property type="entry name" value="Helicase_SF3_DNA-vir"/>
</dbReference>
<feature type="domain" description="SF3 helicase" evidence="5">
    <location>
        <begin position="446"/>
        <end position="605"/>
    </location>
</feature>
<keyword evidence="2" id="KW-0378">Hydrolase</keyword>
<keyword evidence="1" id="KW-0547">Nucleotide-binding</keyword>
<dbReference type="SMART" id="SM00885">
    <property type="entry name" value="D5_N"/>
    <property type="match status" value="1"/>
</dbReference>
<dbReference type="Pfam" id="PF08706">
    <property type="entry name" value="D5_N"/>
    <property type="match status" value="1"/>
</dbReference>
<dbReference type="InterPro" id="IPR006500">
    <property type="entry name" value="Helicase_put_C_phage/plasmid"/>
</dbReference>
<evidence type="ECO:0000256" key="1">
    <source>
        <dbReference type="ARBA" id="ARBA00022741"/>
    </source>
</evidence>
<dbReference type="InterPro" id="IPR014818">
    <property type="entry name" value="Phage/plasmid_primase_P4_C"/>
</dbReference>
<sequence>MTVLPDSTSGVTLASLANAPRWVAWQVEGRGAKSKPTKVPYAPDGRKAKADDPDTWGTRTAALSRANCLPKPFGIGGIGIELGAHDDLAIGGIDLDTCRAETGDWAPWALAVMARFKTYAEVSPSGTGAKLFFLYDPDDLPALRRAMQTETGKQWKRAGAGDHPPGIEFYVAARYFAVTDDRLPDAPATLRQVPMADLLWLIKDAGPAVAAKGASTKGARAQSADQSRSALAMSMGRQVKRDGGTYEDLKQALDADPRTADWLVEKGTADGERELRRIWDRAGTRPDAGAPDDIELTEDGVARVFEERHRDLFRFCEDTGQWLQWSGTHWATAMRGVAFTWARDLVRQMNRTADFKGRAITGKASFAGAVETYAKRGAMAIKAEALDRDTFLLGTPGGTVDLRTGILRPASPAEFITKTTAVAPAWGPPPATWLMFLDDATSKDAGLIEFLRRWCGYALTGDIREHALLFGYGPGGNGKSVFLNTVSGIMGDYATTATMDAFTASQNDKHTTDMAMLRGARLVTASETEEGRAWAETRIKQMTGGDPVTARFMRQDNFTFRPQFKLTIVGNHKPVLKNVDDAARRRFNIVPFVHKPASPDRQLEEKLKAEWPAILRWMIEGCLAWQRDGLTKPAVVAAATAEYFDAQDAFGQWLAECCDIDPTPSTKPGALLNSFIAWCQRNGEQQPNRNKMRGMLERVPGLRYATNGGTQWVRGIALKPDRDDRGGGGVEAGGGYSP</sequence>
<keyword evidence="7" id="KW-1185">Reference proteome</keyword>
<dbReference type="PROSITE" id="PS51206">
    <property type="entry name" value="SF3_HELICASE_1"/>
    <property type="match status" value="1"/>
</dbReference>
<comment type="caution">
    <text evidence="6">The sequence shown here is derived from an EMBL/GenBank/DDBJ whole genome shotgun (WGS) entry which is preliminary data.</text>
</comment>
<dbReference type="NCBIfam" id="TIGR01613">
    <property type="entry name" value="primase_Cterm"/>
    <property type="match status" value="1"/>
</dbReference>
<dbReference type="InterPro" id="IPR051620">
    <property type="entry name" value="ORF904-like_C"/>
</dbReference>
<dbReference type="Proteomes" id="UP000249688">
    <property type="component" value="Unassembled WGS sequence"/>
</dbReference>
<evidence type="ECO:0000256" key="3">
    <source>
        <dbReference type="ARBA" id="ARBA00022840"/>
    </source>
</evidence>
<evidence type="ECO:0000259" key="5">
    <source>
        <dbReference type="PROSITE" id="PS51206"/>
    </source>
</evidence>
<dbReference type="InterPro" id="IPR027417">
    <property type="entry name" value="P-loop_NTPase"/>
</dbReference>
<keyword evidence="3" id="KW-0067">ATP-binding</keyword>
<evidence type="ECO:0000313" key="6">
    <source>
        <dbReference type="EMBL" id="PZW44859.1"/>
    </source>
</evidence>
<dbReference type="GO" id="GO:0005524">
    <property type="term" value="F:ATP binding"/>
    <property type="evidence" value="ECO:0007669"/>
    <property type="project" value="UniProtKB-KW"/>
</dbReference>
<feature type="region of interest" description="Disordered" evidence="4">
    <location>
        <begin position="719"/>
        <end position="738"/>
    </location>
</feature>
<dbReference type="Gene3D" id="3.40.50.300">
    <property type="entry name" value="P-loop containing nucleotide triphosphate hydrolases"/>
    <property type="match status" value="1"/>
</dbReference>
<dbReference type="GO" id="GO:0016787">
    <property type="term" value="F:hydrolase activity"/>
    <property type="evidence" value="ECO:0007669"/>
    <property type="project" value="UniProtKB-KW"/>
</dbReference>
<gene>
    <name evidence="6" type="ORF">C8P66_11326</name>
</gene>
<dbReference type="EMBL" id="QKYU01000013">
    <property type="protein sequence ID" value="PZW44859.1"/>
    <property type="molecule type" value="Genomic_DNA"/>
</dbReference>
<feature type="region of interest" description="Disordered" evidence="4">
    <location>
        <begin position="33"/>
        <end position="54"/>
    </location>
</feature>
<feature type="compositionally biased region" description="Gly residues" evidence="4">
    <location>
        <begin position="727"/>
        <end position="738"/>
    </location>
</feature>
<dbReference type="PANTHER" id="PTHR35372">
    <property type="entry name" value="ATP BINDING PROTEIN-RELATED"/>
    <property type="match status" value="1"/>
</dbReference>
<dbReference type="SUPFAM" id="SSF52540">
    <property type="entry name" value="P-loop containing nucleoside triphosphate hydrolases"/>
    <property type="match status" value="1"/>
</dbReference>
<dbReference type="AlphaFoldDB" id="A0A2W7IEG6"/>
<reference evidence="6 7" key="1">
    <citation type="submission" date="2018-06" db="EMBL/GenBank/DDBJ databases">
        <title>Genomic Encyclopedia of Archaeal and Bacterial Type Strains, Phase II (KMG-II): from individual species to whole genera.</title>
        <authorList>
            <person name="Goeker M."/>
        </authorList>
    </citation>
    <scope>NUCLEOTIDE SEQUENCE [LARGE SCALE GENOMIC DNA]</scope>
    <source>
        <strain evidence="6 7">DSM 24525</strain>
    </source>
</reference>